<proteinExistence type="predicted"/>
<dbReference type="EMBL" id="JAMYJR010000007">
    <property type="protein sequence ID" value="MCO8270609.1"/>
    <property type="molecule type" value="Genomic_DNA"/>
</dbReference>
<keyword evidence="3" id="KW-1185">Reference proteome</keyword>
<feature type="region of interest" description="Disordered" evidence="1">
    <location>
        <begin position="98"/>
        <end position="121"/>
    </location>
</feature>
<dbReference type="Proteomes" id="UP001523369">
    <property type="component" value="Unassembled WGS sequence"/>
</dbReference>
<evidence type="ECO:0000256" key="1">
    <source>
        <dbReference type="SAM" id="MobiDB-lite"/>
    </source>
</evidence>
<protein>
    <submittedName>
        <fullName evidence="2">Uncharacterized protein</fullName>
    </submittedName>
</protein>
<name>A0ABT1DIF2_9ACTN</name>
<accession>A0ABT1DIF2</accession>
<evidence type="ECO:0000313" key="2">
    <source>
        <dbReference type="EMBL" id="MCO8270609.1"/>
    </source>
</evidence>
<comment type="caution">
    <text evidence="2">The sequence shown here is derived from an EMBL/GenBank/DDBJ whole genome shotgun (WGS) entry which is preliminary data.</text>
</comment>
<organism evidence="2 3">
    <name type="scientific">Paractinoplanes aksuensis</name>
    <dbReference type="NCBI Taxonomy" id="2939490"/>
    <lineage>
        <taxon>Bacteria</taxon>
        <taxon>Bacillati</taxon>
        <taxon>Actinomycetota</taxon>
        <taxon>Actinomycetes</taxon>
        <taxon>Micromonosporales</taxon>
        <taxon>Micromonosporaceae</taxon>
        <taxon>Paractinoplanes</taxon>
    </lineage>
</organism>
<sequence>MGGGGPWLPAHLDPEAVHYVVPDPDSFYWPGNPNGSGGTIQWWQCTTLLRMTDGEQVTTGLAVMPETFTALPSTLPRRQQRRLLHTARTTERDAYLWSRDHKPDCSPQRCGFTPEPRPQRS</sequence>
<reference evidence="2 3" key="1">
    <citation type="submission" date="2022-06" db="EMBL/GenBank/DDBJ databases">
        <title>New Species of the Genus Actinoplanes, ActinopZanes ferrugineus.</title>
        <authorList>
            <person name="Ding P."/>
        </authorList>
    </citation>
    <scope>NUCLEOTIDE SEQUENCE [LARGE SCALE GENOMIC DNA]</scope>
    <source>
        <strain evidence="2 3">TRM88003</strain>
    </source>
</reference>
<evidence type="ECO:0000313" key="3">
    <source>
        <dbReference type="Proteomes" id="UP001523369"/>
    </source>
</evidence>
<gene>
    <name evidence="2" type="ORF">M1L60_08355</name>
</gene>
<dbReference type="RefSeq" id="WP_253236745.1">
    <property type="nucleotide sequence ID" value="NZ_JAMYJR010000007.1"/>
</dbReference>